<dbReference type="CDD" id="cd02234">
    <property type="entry name" value="cupin_BLR7677-like"/>
    <property type="match status" value="1"/>
</dbReference>
<evidence type="ECO:0000259" key="1">
    <source>
        <dbReference type="Pfam" id="PF07883"/>
    </source>
</evidence>
<sequence length="150" mass="16017">MAVEEITYDPKSPMPSVEMLYKYKLPNTPDKSIVGLKVGFSPGAGSPPHTHLGASVAVHVLTGAVFNKMNDDPVTIKRAGESFFEAPGCRHRISAEATGTEEASLLATMVIETDKLEAALESQGVMGLVVIDEEWFEVVMQALAEKQGGA</sequence>
<dbReference type="InterPro" id="IPR013096">
    <property type="entry name" value="Cupin_2"/>
</dbReference>
<dbReference type="EMBL" id="JAWDJX010000040">
    <property type="protein sequence ID" value="KAK3049392.1"/>
    <property type="molecule type" value="Genomic_DNA"/>
</dbReference>
<evidence type="ECO:0000313" key="3">
    <source>
        <dbReference type="Proteomes" id="UP001271007"/>
    </source>
</evidence>
<dbReference type="Pfam" id="PF07883">
    <property type="entry name" value="Cupin_2"/>
    <property type="match status" value="1"/>
</dbReference>
<dbReference type="PANTHER" id="PTHR38599:SF1">
    <property type="entry name" value="CUPIN DOMAIN PROTEIN (AFU_ORTHOLOGUE AFUA_3G13620)"/>
    <property type="match status" value="1"/>
</dbReference>
<keyword evidence="3" id="KW-1185">Reference proteome</keyword>
<dbReference type="Gene3D" id="2.60.120.10">
    <property type="entry name" value="Jelly Rolls"/>
    <property type="match status" value="1"/>
</dbReference>
<organism evidence="2 3">
    <name type="scientific">Extremus antarcticus</name>
    <dbReference type="NCBI Taxonomy" id="702011"/>
    <lineage>
        <taxon>Eukaryota</taxon>
        <taxon>Fungi</taxon>
        <taxon>Dikarya</taxon>
        <taxon>Ascomycota</taxon>
        <taxon>Pezizomycotina</taxon>
        <taxon>Dothideomycetes</taxon>
        <taxon>Dothideomycetidae</taxon>
        <taxon>Mycosphaerellales</taxon>
        <taxon>Extremaceae</taxon>
        <taxon>Extremus</taxon>
    </lineage>
</organism>
<accession>A0AAJ0DGD8</accession>
<dbReference type="InterPro" id="IPR011051">
    <property type="entry name" value="RmlC_Cupin_sf"/>
</dbReference>
<feature type="domain" description="Cupin type-2" evidence="1">
    <location>
        <begin position="39"/>
        <end position="107"/>
    </location>
</feature>
<comment type="caution">
    <text evidence="2">The sequence shown here is derived from an EMBL/GenBank/DDBJ whole genome shotgun (WGS) entry which is preliminary data.</text>
</comment>
<dbReference type="AlphaFoldDB" id="A0AAJ0DGD8"/>
<protein>
    <recommendedName>
        <fullName evidence="1">Cupin type-2 domain-containing protein</fullName>
    </recommendedName>
</protein>
<evidence type="ECO:0000313" key="2">
    <source>
        <dbReference type="EMBL" id="KAK3049392.1"/>
    </source>
</evidence>
<proteinExistence type="predicted"/>
<dbReference type="PANTHER" id="PTHR38599">
    <property type="entry name" value="CUPIN DOMAIN PROTEIN (AFU_ORTHOLOGUE AFUA_3G13620)"/>
    <property type="match status" value="1"/>
</dbReference>
<reference evidence="2" key="1">
    <citation type="submission" date="2023-04" db="EMBL/GenBank/DDBJ databases">
        <title>Black Yeasts Isolated from many extreme environments.</title>
        <authorList>
            <person name="Coleine C."/>
            <person name="Stajich J.E."/>
            <person name="Selbmann L."/>
        </authorList>
    </citation>
    <scope>NUCLEOTIDE SEQUENCE</scope>
    <source>
        <strain evidence="2">CCFEE 5312</strain>
    </source>
</reference>
<name>A0AAJ0DGD8_9PEZI</name>
<gene>
    <name evidence="2" type="ORF">LTR09_009311</name>
</gene>
<dbReference type="SUPFAM" id="SSF51182">
    <property type="entry name" value="RmlC-like cupins"/>
    <property type="match status" value="1"/>
</dbReference>
<dbReference type="InterPro" id="IPR014710">
    <property type="entry name" value="RmlC-like_jellyroll"/>
</dbReference>
<dbReference type="Proteomes" id="UP001271007">
    <property type="component" value="Unassembled WGS sequence"/>
</dbReference>